<organism evidence="1 2">
    <name type="scientific">Cymbomonas tetramitiformis</name>
    <dbReference type="NCBI Taxonomy" id="36881"/>
    <lineage>
        <taxon>Eukaryota</taxon>
        <taxon>Viridiplantae</taxon>
        <taxon>Chlorophyta</taxon>
        <taxon>Pyramimonadophyceae</taxon>
        <taxon>Pyramimonadales</taxon>
        <taxon>Pyramimonadaceae</taxon>
        <taxon>Cymbomonas</taxon>
    </lineage>
</organism>
<reference evidence="1 2" key="1">
    <citation type="journal article" date="2015" name="Genome Biol. Evol.">
        <title>Comparative Genomics of a Bacterivorous Green Alga Reveals Evolutionary Causalities and Consequences of Phago-Mixotrophic Mode of Nutrition.</title>
        <authorList>
            <person name="Burns J.A."/>
            <person name="Paasch A."/>
            <person name="Narechania A."/>
            <person name="Kim E."/>
        </authorList>
    </citation>
    <scope>NUCLEOTIDE SEQUENCE [LARGE SCALE GENOMIC DNA]</scope>
    <source>
        <strain evidence="1 2">PLY_AMNH</strain>
    </source>
</reference>
<name>A0AAE0BH32_9CHLO</name>
<gene>
    <name evidence="1" type="ORF">CYMTET_54237</name>
</gene>
<evidence type="ECO:0000313" key="1">
    <source>
        <dbReference type="EMBL" id="KAK3235564.1"/>
    </source>
</evidence>
<evidence type="ECO:0000313" key="2">
    <source>
        <dbReference type="Proteomes" id="UP001190700"/>
    </source>
</evidence>
<dbReference type="EMBL" id="LGRX02035270">
    <property type="protein sequence ID" value="KAK3235564.1"/>
    <property type="molecule type" value="Genomic_DNA"/>
</dbReference>
<comment type="caution">
    <text evidence="1">The sequence shown here is derived from an EMBL/GenBank/DDBJ whole genome shotgun (WGS) entry which is preliminary data.</text>
</comment>
<sequence length="91" mass="9789">MVADVLHDHHTEADRLAQAYVRIGVDTLHTLHTLNTRHHHVTGTLGQPVIALMGGVPTSGPSKPGPCAREVQEVPARAHYVYDDALLRGAA</sequence>
<keyword evidence="2" id="KW-1185">Reference proteome</keyword>
<protein>
    <submittedName>
        <fullName evidence="1">Uncharacterized protein</fullName>
    </submittedName>
</protein>
<accession>A0AAE0BH32</accession>
<dbReference type="Proteomes" id="UP001190700">
    <property type="component" value="Unassembled WGS sequence"/>
</dbReference>
<dbReference type="AlphaFoldDB" id="A0AAE0BH32"/>
<proteinExistence type="predicted"/>